<keyword evidence="3" id="KW-1185">Reference proteome</keyword>
<accession>A0ABW2W1K6</accession>
<gene>
    <name evidence="2" type="ORF">ACFQZP_50340</name>
</gene>
<comment type="caution">
    <text evidence="2">The sequence shown here is derived from an EMBL/GenBank/DDBJ whole genome shotgun (WGS) entry which is preliminary data.</text>
</comment>
<evidence type="ECO:0000313" key="2">
    <source>
        <dbReference type="EMBL" id="MFD0289655.1"/>
    </source>
</evidence>
<evidence type="ECO:0000256" key="1">
    <source>
        <dbReference type="SAM" id="MobiDB-lite"/>
    </source>
</evidence>
<evidence type="ECO:0000313" key="3">
    <source>
        <dbReference type="Proteomes" id="UP001596957"/>
    </source>
</evidence>
<dbReference type="EMBL" id="JBHTEC010000010">
    <property type="protein sequence ID" value="MFD0289655.1"/>
    <property type="molecule type" value="Genomic_DNA"/>
</dbReference>
<protein>
    <submittedName>
        <fullName evidence="2">Uncharacterized protein</fullName>
    </submittedName>
</protein>
<organism evidence="2 3">
    <name type="scientific">Streptomyces lutosisoli</name>
    <dbReference type="NCBI Taxonomy" id="2665721"/>
    <lineage>
        <taxon>Bacteria</taxon>
        <taxon>Bacillati</taxon>
        <taxon>Actinomycetota</taxon>
        <taxon>Actinomycetes</taxon>
        <taxon>Kitasatosporales</taxon>
        <taxon>Streptomycetaceae</taxon>
        <taxon>Streptomyces</taxon>
    </lineage>
</organism>
<feature type="region of interest" description="Disordered" evidence="1">
    <location>
        <begin position="1"/>
        <end position="22"/>
    </location>
</feature>
<proteinExistence type="predicted"/>
<dbReference type="RefSeq" id="WP_381264086.1">
    <property type="nucleotide sequence ID" value="NZ_JBHTBI010000091.1"/>
</dbReference>
<reference evidence="3" key="1">
    <citation type="journal article" date="2019" name="Int. J. Syst. Evol. Microbiol.">
        <title>The Global Catalogue of Microorganisms (GCM) 10K type strain sequencing project: providing services to taxonomists for standard genome sequencing and annotation.</title>
        <authorList>
            <consortium name="The Broad Institute Genomics Platform"/>
            <consortium name="The Broad Institute Genome Sequencing Center for Infectious Disease"/>
            <person name="Wu L."/>
            <person name="Ma J."/>
        </authorList>
    </citation>
    <scope>NUCLEOTIDE SEQUENCE [LARGE SCALE GENOMIC DNA]</scope>
    <source>
        <strain evidence="3">CGMCC 4.7198</strain>
    </source>
</reference>
<name>A0ABW2W1K6_9ACTN</name>
<dbReference type="Proteomes" id="UP001596957">
    <property type="component" value="Unassembled WGS sequence"/>
</dbReference>
<sequence>MSASVMPSVDPPAACPECTQRESAARRTKNRLITAGQTAIGAVQTGLAGTGVFLFVEGQSVAAAASAALAGLGFPVIKGLSKLRPKPQD</sequence>